<feature type="compositionally biased region" description="Basic and acidic residues" evidence="1">
    <location>
        <begin position="81"/>
        <end position="94"/>
    </location>
</feature>
<name>A0AB39BX12_9BACI</name>
<accession>A0AB39BX12</accession>
<evidence type="ECO:0000256" key="1">
    <source>
        <dbReference type="SAM" id="MobiDB-lite"/>
    </source>
</evidence>
<dbReference type="RefSeq" id="WP_368505285.1">
    <property type="nucleotide sequence ID" value="NZ_CP162551.1"/>
</dbReference>
<feature type="region of interest" description="Disordered" evidence="1">
    <location>
        <begin position="81"/>
        <end position="103"/>
    </location>
</feature>
<reference evidence="2" key="1">
    <citation type="submission" date="2024-07" db="EMBL/GenBank/DDBJ databases">
        <title>Identification and characteristics of an arsenic-resistant bacterial isolate, which belongs to a novel species.</title>
        <authorList>
            <person name="Juszczyk A."/>
            <person name="Kowalczyk A."/>
            <person name="Was K."/>
            <person name="Kosowicz W."/>
            <person name="Budzyn A."/>
            <person name="Latowski D."/>
        </authorList>
    </citation>
    <scope>NUCLEOTIDE SEQUENCE</scope>
    <source>
        <strain evidence="2">As8PL</strain>
    </source>
</reference>
<organism evidence="2">
    <name type="scientific">Alkalihalophilus sp. As8PL</name>
    <dbReference type="NCBI Taxonomy" id="3237103"/>
    <lineage>
        <taxon>Bacteria</taxon>
        <taxon>Bacillati</taxon>
        <taxon>Bacillota</taxon>
        <taxon>Bacilli</taxon>
        <taxon>Bacillales</taxon>
        <taxon>Bacillaceae</taxon>
        <taxon>Alkalihalophilus</taxon>
    </lineage>
</organism>
<dbReference type="EMBL" id="CP162551">
    <property type="protein sequence ID" value="XDI37959.1"/>
    <property type="molecule type" value="Genomic_DNA"/>
</dbReference>
<sequence length="103" mass="11721">MRSSTMNMIVGSALSAGGVLLATKAYKQRQQESAKAIKDRDTWEADRFESVDADKVPEEKGLTQLDSAHRNDWIANGFPQTHEERRKLEEEAKWVDSYPHKTT</sequence>
<evidence type="ECO:0000313" key="2">
    <source>
        <dbReference type="EMBL" id="XDI37959.1"/>
    </source>
</evidence>
<proteinExistence type="predicted"/>
<gene>
    <name evidence="2" type="ORF">AB3N04_06485</name>
</gene>
<protein>
    <submittedName>
        <fullName evidence="2">Uncharacterized protein</fullName>
    </submittedName>
</protein>
<dbReference type="AlphaFoldDB" id="A0AB39BX12"/>